<sequence>MEPLAEFLLLIPQKGYAGNSYWVYAVLEKDEVPFNTKEAMRHLA</sequence>
<gene>
    <name evidence="1" type="ORF">AB0759_27195</name>
</gene>
<reference evidence="1 2" key="1">
    <citation type="submission" date="2024-07" db="EMBL/GenBank/DDBJ databases">
        <authorList>
            <person name="Tripathy S."/>
        </authorList>
    </citation>
    <scope>NUCLEOTIDE SEQUENCE [LARGE SCALE GENOMIC DNA]</scope>
    <source>
        <strain evidence="1 2">VB-61278_2</strain>
    </source>
</reference>
<comment type="caution">
    <text evidence="1">The sequence shown here is derived from an EMBL/GenBank/DDBJ whole genome shotgun (WGS) entry which is preliminary data.</text>
</comment>
<name>A0ABW8WT90_9CYAN</name>
<accession>A0ABW8WT90</accession>
<dbReference type="RefSeq" id="WP_272899729.1">
    <property type="nucleotide sequence ID" value="NZ_JBFQGM010000011.1"/>
</dbReference>
<keyword evidence="2" id="KW-1185">Reference proteome</keyword>
<organism evidence="1 2">
    <name type="scientific">Scytonema tolypothrichoides VB-61278_2</name>
    <dbReference type="NCBI Taxonomy" id="3232314"/>
    <lineage>
        <taxon>Bacteria</taxon>
        <taxon>Bacillati</taxon>
        <taxon>Cyanobacteriota</taxon>
        <taxon>Cyanophyceae</taxon>
        <taxon>Nostocales</taxon>
        <taxon>Scytonemataceae</taxon>
        <taxon>Scytonema</taxon>
    </lineage>
</organism>
<dbReference type="Proteomes" id="UP001628874">
    <property type="component" value="Unassembled WGS sequence"/>
</dbReference>
<proteinExistence type="predicted"/>
<evidence type="ECO:0000313" key="1">
    <source>
        <dbReference type="EMBL" id="MFL9464296.1"/>
    </source>
</evidence>
<evidence type="ECO:0000313" key="2">
    <source>
        <dbReference type="Proteomes" id="UP001628874"/>
    </source>
</evidence>
<evidence type="ECO:0008006" key="3">
    <source>
        <dbReference type="Google" id="ProtNLM"/>
    </source>
</evidence>
<dbReference type="EMBL" id="JBFQGM010000011">
    <property type="protein sequence ID" value="MFL9464296.1"/>
    <property type="molecule type" value="Genomic_DNA"/>
</dbReference>
<protein>
    <recommendedName>
        <fullName evidence="3">Transposase</fullName>
    </recommendedName>
</protein>